<accession>A0A7C5DAD4</accession>
<organism evidence="2">
    <name type="scientific">candidate division WOR-3 bacterium</name>
    <dbReference type="NCBI Taxonomy" id="2052148"/>
    <lineage>
        <taxon>Bacteria</taxon>
        <taxon>Bacteria division WOR-3</taxon>
    </lineage>
</organism>
<feature type="non-terminal residue" evidence="2">
    <location>
        <position position="92"/>
    </location>
</feature>
<dbReference type="InterPro" id="IPR004919">
    <property type="entry name" value="GmrSD_N"/>
</dbReference>
<dbReference type="PANTHER" id="PTHR35149">
    <property type="entry name" value="SLL5132 PROTEIN"/>
    <property type="match status" value="1"/>
</dbReference>
<comment type="caution">
    <text evidence="2">The sequence shown here is derived from an EMBL/GenBank/DDBJ whole genome shotgun (WGS) entry which is preliminary data.</text>
</comment>
<dbReference type="Pfam" id="PF03235">
    <property type="entry name" value="GmrSD_N"/>
    <property type="match status" value="1"/>
</dbReference>
<proteinExistence type="predicted"/>
<dbReference type="PANTHER" id="PTHR35149:SF2">
    <property type="entry name" value="DUF262 DOMAIN-CONTAINING PROTEIN"/>
    <property type="match status" value="1"/>
</dbReference>
<dbReference type="Proteomes" id="UP000886110">
    <property type="component" value="Unassembled WGS sequence"/>
</dbReference>
<reference evidence="2" key="1">
    <citation type="journal article" date="2020" name="mSystems">
        <title>Genome- and Community-Level Interaction Insights into Carbon Utilization and Element Cycling Functions of Hydrothermarchaeota in Hydrothermal Sediment.</title>
        <authorList>
            <person name="Zhou Z."/>
            <person name="Liu Y."/>
            <person name="Xu W."/>
            <person name="Pan J."/>
            <person name="Luo Z.H."/>
            <person name="Li M."/>
        </authorList>
    </citation>
    <scope>NUCLEOTIDE SEQUENCE [LARGE SCALE GENOMIC DNA]</scope>
    <source>
        <strain evidence="2">HyVt-74</strain>
    </source>
</reference>
<protein>
    <submittedName>
        <fullName evidence="2">DUF262 domain-containing protein</fullName>
    </submittedName>
</protein>
<evidence type="ECO:0000313" key="2">
    <source>
        <dbReference type="EMBL" id="HHE04461.1"/>
    </source>
</evidence>
<sequence>MSVNPKPQTIDSVFGNTKYYIDFYQREYKWKKLHVESLLDDIFYKFEGEYNPNVDVNTDNISRFGWYYLNTYVTNQYSGKMFIVDGQQRFTT</sequence>
<dbReference type="EMBL" id="DRTB01000015">
    <property type="protein sequence ID" value="HHE04461.1"/>
    <property type="molecule type" value="Genomic_DNA"/>
</dbReference>
<feature type="domain" description="GmrSD restriction endonucleases N-terminal" evidence="1">
    <location>
        <begin position="13"/>
        <end position="92"/>
    </location>
</feature>
<gene>
    <name evidence="2" type="ORF">ENL19_00185</name>
</gene>
<name>A0A7C5DAD4_UNCW3</name>
<evidence type="ECO:0000259" key="1">
    <source>
        <dbReference type="Pfam" id="PF03235"/>
    </source>
</evidence>
<dbReference type="AlphaFoldDB" id="A0A7C5DAD4"/>